<name>A0A3G9IQL2_9BACL</name>
<feature type="signal peptide" evidence="2">
    <location>
        <begin position="1"/>
        <end position="22"/>
    </location>
</feature>
<dbReference type="EMBL" id="AP019308">
    <property type="protein sequence ID" value="BBH21167.1"/>
    <property type="molecule type" value="Genomic_DNA"/>
</dbReference>
<evidence type="ECO:0000313" key="3">
    <source>
        <dbReference type="EMBL" id="BBH21167.1"/>
    </source>
</evidence>
<feature type="compositionally biased region" description="Basic and acidic residues" evidence="1">
    <location>
        <begin position="70"/>
        <end position="83"/>
    </location>
</feature>
<reference evidence="3 4" key="1">
    <citation type="submission" date="2018-11" db="EMBL/GenBank/DDBJ databases">
        <title>Complete genome sequence of Paenibacillus baekrokdamisoli strain KCTC 33723.</title>
        <authorList>
            <person name="Kang S.W."/>
            <person name="Lee K.C."/>
            <person name="Kim K.K."/>
            <person name="Kim J.S."/>
            <person name="Kim D.S."/>
            <person name="Ko S.H."/>
            <person name="Yang S.H."/>
            <person name="Lee J.S."/>
        </authorList>
    </citation>
    <scope>NUCLEOTIDE SEQUENCE [LARGE SCALE GENOMIC DNA]</scope>
    <source>
        <strain evidence="3 4">KCTC 33723</strain>
    </source>
</reference>
<feature type="region of interest" description="Disordered" evidence="1">
    <location>
        <begin position="63"/>
        <end position="83"/>
    </location>
</feature>
<dbReference type="AlphaFoldDB" id="A0A3G9IQL2"/>
<keyword evidence="2" id="KW-0732">Signal</keyword>
<dbReference type="RefSeq" id="WP_125657229.1">
    <property type="nucleotide sequence ID" value="NZ_AP019308.1"/>
</dbReference>
<organism evidence="3 4">
    <name type="scientific">Paenibacillus baekrokdamisoli</name>
    <dbReference type="NCBI Taxonomy" id="1712516"/>
    <lineage>
        <taxon>Bacteria</taxon>
        <taxon>Bacillati</taxon>
        <taxon>Bacillota</taxon>
        <taxon>Bacilli</taxon>
        <taxon>Bacillales</taxon>
        <taxon>Paenibacillaceae</taxon>
        <taxon>Paenibacillus</taxon>
    </lineage>
</organism>
<protein>
    <submittedName>
        <fullName evidence="3">Uncharacterized protein</fullName>
    </submittedName>
</protein>
<gene>
    <name evidence="3" type="ORF">Back11_25120</name>
</gene>
<sequence length="83" mass="9012">MRKSIVILVGFLCLSVCSGCLRQEPTGTEGDEGPPSVISVVYPSDVSVWDEVYGEPNINHVLTPSPIHDSAMKEQRAPLKSDE</sequence>
<dbReference type="KEGG" id="pbk:Back11_25120"/>
<dbReference type="Proteomes" id="UP000275368">
    <property type="component" value="Chromosome"/>
</dbReference>
<proteinExistence type="predicted"/>
<feature type="chain" id="PRO_5043489943" evidence="2">
    <location>
        <begin position="23"/>
        <end position="83"/>
    </location>
</feature>
<accession>A0A3G9IQL2</accession>
<evidence type="ECO:0000256" key="1">
    <source>
        <dbReference type="SAM" id="MobiDB-lite"/>
    </source>
</evidence>
<evidence type="ECO:0000313" key="4">
    <source>
        <dbReference type="Proteomes" id="UP000275368"/>
    </source>
</evidence>
<keyword evidence="4" id="KW-1185">Reference proteome</keyword>
<evidence type="ECO:0000256" key="2">
    <source>
        <dbReference type="SAM" id="SignalP"/>
    </source>
</evidence>